<feature type="compositionally biased region" description="Basic residues" evidence="1">
    <location>
        <begin position="619"/>
        <end position="630"/>
    </location>
</feature>
<dbReference type="Gene3D" id="1.25.40.10">
    <property type="entry name" value="Tetratricopeptide repeat domain"/>
    <property type="match status" value="1"/>
</dbReference>
<dbReference type="SUPFAM" id="SSF48452">
    <property type="entry name" value="TPR-like"/>
    <property type="match status" value="1"/>
</dbReference>
<keyword evidence="3" id="KW-1185">Reference proteome</keyword>
<organism evidence="2 3">
    <name type="scientific">Rugosimonospora africana</name>
    <dbReference type="NCBI Taxonomy" id="556532"/>
    <lineage>
        <taxon>Bacteria</taxon>
        <taxon>Bacillati</taxon>
        <taxon>Actinomycetota</taxon>
        <taxon>Actinomycetes</taxon>
        <taxon>Micromonosporales</taxon>
        <taxon>Micromonosporaceae</taxon>
        <taxon>Rugosimonospora</taxon>
    </lineage>
</organism>
<feature type="compositionally biased region" description="Basic and acidic residues" evidence="1">
    <location>
        <begin position="580"/>
        <end position="594"/>
    </location>
</feature>
<dbReference type="Proteomes" id="UP000642748">
    <property type="component" value="Unassembled WGS sequence"/>
</dbReference>
<gene>
    <name evidence="2" type="ORF">Raf01_51590</name>
</gene>
<dbReference type="RefSeq" id="WP_203920554.1">
    <property type="nucleotide sequence ID" value="NZ_BONZ01000049.1"/>
</dbReference>
<evidence type="ECO:0008006" key="4">
    <source>
        <dbReference type="Google" id="ProtNLM"/>
    </source>
</evidence>
<evidence type="ECO:0000313" key="3">
    <source>
        <dbReference type="Proteomes" id="UP000642748"/>
    </source>
</evidence>
<proteinExistence type="predicted"/>
<name>A0A8J3QVV2_9ACTN</name>
<comment type="caution">
    <text evidence="2">The sequence shown here is derived from an EMBL/GenBank/DDBJ whole genome shotgun (WGS) entry which is preliminary data.</text>
</comment>
<evidence type="ECO:0000313" key="2">
    <source>
        <dbReference type="EMBL" id="GIH16987.1"/>
    </source>
</evidence>
<dbReference type="Pfam" id="PF14559">
    <property type="entry name" value="TPR_19"/>
    <property type="match status" value="1"/>
</dbReference>
<evidence type="ECO:0000256" key="1">
    <source>
        <dbReference type="SAM" id="MobiDB-lite"/>
    </source>
</evidence>
<sequence length="630" mass="68426">MADEAQTPVEEAHGELSLARIALAEDDLHHAANHLGGAIGHAPDLPEVHELLAALSTRCPDGGLSLFPLGAPAYIGTVVAHAHLLAPTDPGQALALLAESTAHDPGKPWADVSWVRAADLRAIDPDSLVRVFVTTMRSLTDPVPEAVRRANDVYLDLARRAVDAHPDHALLHGAAAGVGRRFGETKLAVRWGERAVALDFSKLTAVWYAYALKADGQLDKALEVMREARARYPLDLDICADMANWLTEFDRLDEALALVEEAMSVDPSYDCVVHTVHRLRYLRDGDANHLVALVDFTREFPIDSHEHSDLEDSCRGQYWLGMPAGPTEACVNVLSQIPRDDRGNGISMSLSALEVPSALALLRRECPGLSTDIAGPPPADMVTPLRPGRELWRYDGMNASPAVPPPAAASVELLTGVTAPSWPHPVAAYDHAMPLGQLPVDELLSLLVYPPARPAEYASLPDGWWERSAAVFACLGILHCQELASGTPGDTRAQRAVLTEIAYGIEDWAVEAALFALTVSAWLDPAVRDEVRDSVGRRFVTAMEASRNRVVTILSSLATLVRIVPGMIPEVTSLAQDVLRREEEERETRDERTPGQRVPAQRTPESAPDNQSAPDSKRSALRRFLRGGKR</sequence>
<feature type="region of interest" description="Disordered" evidence="1">
    <location>
        <begin position="580"/>
        <end position="630"/>
    </location>
</feature>
<dbReference type="InterPro" id="IPR011990">
    <property type="entry name" value="TPR-like_helical_dom_sf"/>
</dbReference>
<protein>
    <recommendedName>
        <fullName evidence="4">Tetratricopeptide repeat-containing protein</fullName>
    </recommendedName>
</protein>
<dbReference type="AlphaFoldDB" id="A0A8J3QVV2"/>
<accession>A0A8J3QVV2</accession>
<dbReference type="EMBL" id="BONZ01000049">
    <property type="protein sequence ID" value="GIH16987.1"/>
    <property type="molecule type" value="Genomic_DNA"/>
</dbReference>
<reference evidence="2" key="1">
    <citation type="submission" date="2021-01" db="EMBL/GenBank/DDBJ databases">
        <title>Whole genome shotgun sequence of Rugosimonospora africana NBRC 104875.</title>
        <authorList>
            <person name="Komaki H."/>
            <person name="Tamura T."/>
        </authorList>
    </citation>
    <scope>NUCLEOTIDE SEQUENCE</scope>
    <source>
        <strain evidence="2">NBRC 104875</strain>
    </source>
</reference>